<reference evidence="4" key="1">
    <citation type="journal article" date="2021" name="Elife">
        <title>Highly contiguous assemblies of 101 drosophilid genomes.</title>
        <authorList>
            <person name="Kim B.Y."/>
            <person name="Wang J.R."/>
            <person name="Miller D.E."/>
            <person name="Barmina O."/>
            <person name="Delaney E."/>
            <person name="Thompson A."/>
            <person name="Comeault A.A."/>
            <person name="Peede D."/>
            <person name="D'Agostino E.R."/>
            <person name="Pelaez J."/>
            <person name="Aguilar J.M."/>
            <person name="Haji D."/>
            <person name="Matsunaga T."/>
            <person name="Armstrong E.E."/>
            <person name="Zych M."/>
            <person name="Ogawa Y."/>
            <person name="Stamenkovic-Radak M."/>
            <person name="Jelic M."/>
            <person name="Veselinovic M.S."/>
            <person name="Tanaskovic M."/>
            <person name="Eric P."/>
            <person name="Gao J.J."/>
            <person name="Katoh T.K."/>
            <person name="Toda M.J."/>
            <person name="Watabe H."/>
            <person name="Watada M."/>
            <person name="Davis J.S."/>
            <person name="Moyle L.C."/>
            <person name="Manoli G."/>
            <person name="Bertolini E."/>
            <person name="Kostal V."/>
            <person name="Hawley R.S."/>
            <person name="Takahashi A."/>
            <person name="Jones C.D."/>
            <person name="Price D.K."/>
            <person name="Whiteman N."/>
            <person name="Kopp A."/>
            <person name="Matute D.R."/>
            <person name="Petrov D.A."/>
        </authorList>
    </citation>
    <scope>NUCLEOTIDE SEQUENCE [LARGE SCALE GENOMIC DNA]</scope>
</reference>
<evidence type="ECO:0000259" key="2">
    <source>
        <dbReference type="Pfam" id="PF04083"/>
    </source>
</evidence>
<proteinExistence type="predicted"/>
<dbReference type="Gene3D" id="3.40.50.1820">
    <property type="entry name" value="alpha/beta hydrolase"/>
    <property type="match status" value="2"/>
</dbReference>
<accession>A0ABM5J7Z4</accession>
<feature type="chain" id="PRO_5047320406" description="Partial AB-hydrolase lipase domain-containing protein" evidence="1">
    <location>
        <begin position="21"/>
        <end position="652"/>
    </location>
</feature>
<dbReference type="InterPro" id="IPR006693">
    <property type="entry name" value="AB_hydrolase_lipase"/>
</dbReference>
<feature type="signal peptide" evidence="1">
    <location>
        <begin position="1"/>
        <end position="20"/>
    </location>
</feature>
<protein>
    <recommendedName>
        <fullName evidence="2">Partial AB-hydrolase lipase domain-containing protein</fullName>
    </recommendedName>
</protein>
<keyword evidence="4" id="KW-1185">Reference proteome</keyword>
<dbReference type="SUPFAM" id="SSF53474">
    <property type="entry name" value="alpha/beta-Hydrolases"/>
    <property type="match status" value="2"/>
</dbReference>
<name>A0ABM5J7Z4_DRORH</name>
<dbReference type="GeneID" id="108050956"/>
<evidence type="ECO:0000313" key="4">
    <source>
        <dbReference type="Proteomes" id="UP001652680"/>
    </source>
</evidence>
<organism evidence="3 4">
    <name type="scientific">Drosophila rhopaloa</name>
    <name type="common">Fruit fly</name>
    <dbReference type="NCBI Taxonomy" id="1041015"/>
    <lineage>
        <taxon>Eukaryota</taxon>
        <taxon>Metazoa</taxon>
        <taxon>Ecdysozoa</taxon>
        <taxon>Arthropoda</taxon>
        <taxon>Hexapoda</taxon>
        <taxon>Insecta</taxon>
        <taxon>Pterygota</taxon>
        <taxon>Neoptera</taxon>
        <taxon>Endopterygota</taxon>
        <taxon>Diptera</taxon>
        <taxon>Brachycera</taxon>
        <taxon>Muscomorpha</taxon>
        <taxon>Ephydroidea</taxon>
        <taxon>Drosophilidae</taxon>
        <taxon>Drosophila</taxon>
        <taxon>Sophophora</taxon>
    </lineage>
</organism>
<dbReference type="InterPro" id="IPR029058">
    <property type="entry name" value="AB_hydrolase_fold"/>
</dbReference>
<dbReference type="RefSeq" id="XP_044314932.1">
    <property type="nucleotide sequence ID" value="XM_044458997.1"/>
</dbReference>
<feature type="domain" description="Partial AB-hydrolase lipase" evidence="2">
    <location>
        <begin position="282"/>
        <end position="340"/>
    </location>
</feature>
<keyword evidence="1" id="KW-0732">Signal</keyword>
<sequence>MYRFAGSLLILAALALGTYSAAIEGSIDFYKLYDNPEAHVSLKNKATTADRTALHGYPSEHHHILTADGYILGVFRIPYSHKLQNQNEKRPIVFLQHGLTSCSDAWILQGPNDSLPYLLADAGYDVWMGNARGTSYSRNHTKLSPDHPSFWKFSWHEIALYDITAIIDYALNTENGRGQEAIHYVGHSQGTTVFFALMSWLPEYNDKIKTAHLFAPVAIMKNLSSPLVRYLGPYLGHKNAYSTIFGSQEFLPHNEFVMALFFNICQPEAHVSLKNKATTADRTALHGYPSEHHHILTADGYILGVFRIPYSHKLQNQNEKRPIVFLQHGLTSCSDAWILQGPNDSLPYLLADAGYDVWMGNARGTSYSRNHTKLSPDHPSFWKFSWHEIAIYDITAIIDYALNTENGRGQEAIHYVGHSQGTTVFFALMSWLPEYNDKIKTAHLFAPVAIMKNLSSRLVRYLGPYLGHKNAYSTIFGSQEFLPHNEFVMALFFNICQPDVVLRPVCESAMKTLYSGGRVNMTAMPEAMATHPAGCSTDQMLHYLQEQQSGYFRQFDHGTKKNLEVYGSEEPPEYPVEQINSLVHLWYAESDDLAAVEDVEALAKRLPNKVMHFMEDPEWNHGDFALNWEVRKYVNEPVIAIMEEYELNNGST</sequence>
<dbReference type="Pfam" id="PF04083">
    <property type="entry name" value="Abhydro_lipase"/>
    <property type="match status" value="2"/>
</dbReference>
<dbReference type="Proteomes" id="UP001652680">
    <property type="component" value="Unassembled WGS sequence"/>
</dbReference>
<evidence type="ECO:0000256" key="1">
    <source>
        <dbReference type="SAM" id="SignalP"/>
    </source>
</evidence>
<dbReference type="PANTHER" id="PTHR11005">
    <property type="entry name" value="LYSOSOMAL ACID LIPASE-RELATED"/>
    <property type="match status" value="1"/>
</dbReference>
<reference evidence="3" key="2">
    <citation type="submission" date="2025-05" db="UniProtKB">
        <authorList>
            <consortium name="EnsemblMetazoa"/>
        </authorList>
    </citation>
    <scope>IDENTIFICATION</scope>
</reference>
<feature type="domain" description="Partial AB-hydrolase lipase" evidence="2">
    <location>
        <begin position="51"/>
        <end position="109"/>
    </location>
</feature>
<dbReference type="EnsemblMetazoa" id="XM_044458997.1">
    <property type="protein sequence ID" value="XP_044314932.1"/>
    <property type="gene ID" value="LOC108050956"/>
</dbReference>
<evidence type="ECO:0000313" key="3">
    <source>
        <dbReference type="EnsemblMetazoa" id="XP_044314932.1"/>
    </source>
</evidence>